<comment type="similarity">
    <text evidence="1">Belongs to the NmrA-type oxidoreductase family.</text>
</comment>
<dbReference type="InterPro" id="IPR008030">
    <property type="entry name" value="NmrA-like"/>
</dbReference>
<evidence type="ECO:0000256" key="1">
    <source>
        <dbReference type="ARBA" id="ARBA00006328"/>
    </source>
</evidence>
<evidence type="ECO:0000259" key="3">
    <source>
        <dbReference type="Pfam" id="PF05368"/>
    </source>
</evidence>
<keyword evidence="5" id="KW-1185">Reference proteome</keyword>
<dbReference type="PANTHER" id="PTHR42748:SF7">
    <property type="entry name" value="NMRA LIKE REDOX SENSOR 1-RELATED"/>
    <property type="match status" value="1"/>
</dbReference>
<comment type="caution">
    <text evidence="4">The sequence shown here is derived from an EMBL/GenBank/DDBJ whole genome shotgun (WGS) entry which is preliminary data.</text>
</comment>
<gene>
    <name evidence="4" type="ORF">PT974_00321</name>
</gene>
<organism evidence="4 5">
    <name type="scientific">Cladobotryum mycophilum</name>
    <dbReference type="NCBI Taxonomy" id="491253"/>
    <lineage>
        <taxon>Eukaryota</taxon>
        <taxon>Fungi</taxon>
        <taxon>Dikarya</taxon>
        <taxon>Ascomycota</taxon>
        <taxon>Pezizomycotina</taxon>
        <taxon>Sordariomycetes</taxon>
        <taxon>Hypocreomycetidae</taxon>
        <taxon>Hypocreales</taxon>
        <taxon>Hypocreaceae</taxon>
        <taxon>Cladobotryum</taxon>
    </lineage>
</organism>
<reference evidence="4 5" key="1">
    <citation type="submission" date="2024-01" db="EMBL/GenBank/DDBJ databases">
        <title>Complete genome of Cladobotryum mycophilum ATHUM6906.</title>
        <authorList>
            <person name="Christinaki A.C."/>
            <person name="Myridakis A.I."/>
            <person name="Kouvelis V.N."/>
        </authorList>
    </citation>
    <scope>NUCLEOTIDE SEQUENCE [LARGE SCALE GENOMIC DNA]</scope>
    <source>
        <strain evidence="4 5">ATHUM6906</strain>
    </source>
</reference>
<dbReference type="SUPFAM" id="SSF51735">
    <property type="entry name" value="NAD(P)-binding Rossmann-fold domains"/>
    <property type="match status" value="1"/>
</dbReference>
<name>A0ABR0T0R1_9HYPO</name>
<dbReference type="Gene3D" id="3.40.50.720">
    <property type="entry name" value="NAD(P)-binding Rossmann-like Domain"/>
    <property type="match status" value="1"/>
</dbReference>
<dbReference type="EMBL" id="JAVFKD010000001">
    <property type="protein sequence ID" value="KAK5997953.1"/>
    <property type="molecule type" value="Genomic_DNA"/>
</dbReference>
<sequence length="253" mass="27786">MGAKLVIGDFDNKDALRLATHDMDAVFFTESLTGDWVGDLQRGTNVIEAARASPTVSTMIVSTAFKTGQHETFPSWGPDYTMRQYWLSKQAIESRVRDAGFKHWTIMRPVHFLQNLKASKSSITFPGLAEDRILRVAWKPDTKITWIDAADAGIVVAAALSDPEKYHGKELDLAVEALTVGQLATKLSKALGTDVKVHFLSEEELEELSKQGSPLPAAQQWANEVAGEDALREATGLSLTSVDEFLARNVSQI</sequence>
<dbReference type="Proteomes" id="UP001338125">
    <property type="component" value="Unassembled WGS sequence"/>
</dbReference>
<keyword evidence="2" id="KW-0521">NADP</keyword>
<evidence type="ECO:0000313" key="4">
    <source>
        <dbReference type="EMBL" id="KAK5997953.1"/>
    </source>
</evidence>
<proteinExistence type="inferred from homology"/>
<dbReference type="Pfam" id="PF05368">
    <property type="entry name" value="NmrA"/>
    <property type="match status" value="1"/>
</dbReference>
<dbReference type="InterPro" id="IPR036291">
    <property type="entry name" value="NAD(P)-bd_dom_sf"/>
</dbReference>
<dbReference type="InterPro" id="IPR051164">
    <property type="entry name" value="NmrA-like_oxidored"/>
</dbReference>
<protein>
    <recommendedName>
        <fullName evidence="3">NmrA-like domain-containing protein</fullName>
    </recommendedName>
</protein>
<accession>A0ABR0T0R1</accession>
<dbReference type="PANTHER" id="PTHR42748">
    <property type="entry name" value="NITROGEN METABOLITE REPRESSION PROTEIN NMRA FAMILY MEMBER"/>
    <property type="match status" value="1"/>
</dbReference>
<evidence type="ECO:0000256" key="2">
    <source>
        <dbReference type="ARBA" id="ARBA00022857"/>
    </source>
</evidence>
<feature type="domain" description="NmrA-like" evidence="3">
    <location>
        <begin position="2"/>
        <end position="245"/>
    </location>
</feature>
<evidence type="ECO:0000313" key="5">
    <source>
        <dbReference type="Proteomes" id="UP001338125"/>
    </source>
</evidence>